<dbReference type="GO" id="GO:0005944">
    <property type="term" value="C:phosphatidylinositol 3-kinase complex, class IB"/>
    <property type="evidence" value="ECO:0007669"/>
    <property type="project" value="InterPro"/>
</dbReference>
<dbReference type="Pfam" id="PF10486">
    <property type="entry name" value="PI3K_1B_p101"/>
    <property type="match status" value="2"/>
</dbReference>
<dbReference type="PANTHER" id="PTHR15593">
    <property type="entry name" value="PHOSPHATIDYLINOSITOL 3-KINASE REGULATORY SUBUNIT"/>
    <property type="match status" value="1"/>
</dbReference>
<evidence type="ECO:0000256" key="2">
    <source>
        <dbReference type="ARBA" id="ARBA00004202"/>
    </source>
</evidence>
<evidence type="ECO:0000256" key="5">
    <source>
        <dbReference type="ARBA" id="ARBA00022490"/>
    </source>
</evidence>
<dbReference type="GO" id="GO:0005737">
    <property type="term" value="C:cytoplasm"/>
    <property type="evidence" value="ECO:0007669"/>
    <property type="project" value="UniProtKB-SubCell"/>
</dbReference>
<keyword evidence="4" id="KW-1003">Cell membrane</keyword>
<keyword evidence="7" id="KW-0539">Nucleus</keyword>
<keyword evidence="10" id="KW-1185">Reference proteome</keyword>
<accession>A0A671SKZ5</accession>
<evidence type="ECO:0000256" key="1">
    <source>
        <dbReference type="ARBA" id="ARBA00004123"/>
    </source>
</evidence>
<dbReference type="GO" id="GO:0046935">
    <property type="term" value="F:1-phosphatidylinositol-3-kinase regulator activity"/>
    <property type="evidence" value="ECO:0007669"/>
    <property type="project" value="InterPro"/>
</dbReference>
<organism evidence="9 10">
    <name type="scientific">Sinocyclocheilus anshuiensis</name>
    <dbReference type="NCBI Taxonomy" id="1608454"/>
    <lineage>
        <taxon>Eukaryota</taxon>
        <taxon>Metazoa</taxon>
        <taxon>Chordata</taxon>
        <taxon>Craniata</taxon>
        <taxon>Vertebrata</taxon>
        <taxon>Euteleostomi</taxon>
        <taxon>Actinopterygii</taxon>
        <taxon>Neopterygii</taxon>
        <taxon>Teleostei</taxon>
        <taxon>Ostariophysi</taxon>
        <taxon>Cypriniformes</taxon>
        <taxon>Cyprinidae</taxon>
        <taxon>Cyprininae</taxon>
        <taxon>Sinocyclocheilus</taxon>
    </lineage>
</organism>
<evidence type="ECO:0000313" key="9">
    <source>
        <dbReference type="Ensembl" id="ENSSANP00000096938.1"/>
    </source>
</evidence>
<evidence type="ECO:0000256" key="4">
    <source>
        <dbReference type="ARBA" id="ARBA00022475"/>
    </source>
</evidence>
<keyword evidence="6" id="KW-0472">Membrane</keyword>
<evidence type="ECO:0000256" key="8">
    <source>
        <dbReference type="ARBA" id="ARBA00040195"/>
    </source>
</evidence>
<reference evidence="9" key="1">
    <citation type="submission" date="2025-08" db="UniProtKB">
        <authorList>
            <consortium name="Ensembl"/>
        </authorList>
    </citation>
    <scope>IDENTIFICATION</scope>
</reference>
<evidence type="ECO:0000313" key="10">
    <source>
        <dbReference type="Proteomes" id="UP000472260"/>
    </source>
</evidence>
<sequence>VKMQHTSCTEDRIQHALERCLDGLRPSECLTQSWSAGWCMNRWSLEELVKRDPENFLILLQQILRKAREQECHYELVAPLALMFESTLLQMPLCPSDGEILTEACEVFHGYLAWPEPYCSVCRNLLSTLHQELRAPGISYYRLVREEQGLATSSQRSKIITVLLMNPAEVPAEFLSLAEQLSGAEVSQRESSITLIKHSYQAVLGTKYPLQTISVINEKDFVVFVSLGVLQTLGLPAAKCYTFHWDKDNFDVLNDLLDMESEFTLSQTSEGMEEEDVDNVDVEDDEYEDLEEGFVSNGCTDYRASTFSTVSSLSTASKDSMFSTLSVASSECSPLSTLSSSSQASGTDSDFCEDAEEDCLSIASVPKSKTGARLSKRLSRLFKPRSHSLCRAKSLGSPEAKELVIAVRSKRSNSLPQHVQLRSSELGFPAPPLSQLQYVCYRRRPILSTDDVEGPPGATMLRVVVFGADHVAGRLARAYGSLRKRERDCPHLTKAFRMKFFFVPVRRDKTPANFSMRNSGSSLQLSVSPLKPADLSMNGTEDSTNDIANLLGMLDPWYERNTRSLLELPVNVLCQQTSKIESDLSEGAGEERLPIFADLVLYYCRHAARPALIQLYQAELTLAGGERRTEVFVHSLELGHTAGTRAIKAMGAASKRFGIDGDREAVPLSLEVTYNRIHISGRSQKTRAEKSCTSINLLKACRNLEELDSKMECLHLTMTEVLKRQNSKSKKGYNQQLTTTQVKVDKVQVSGTCNTTFAVCLDQDEKKILQSVARCEVSVCYKSDSSTDWTKGRVFSSQMQPLQPTFCSLLCLPVATFSGPQP</sequence>
<dbReference type="GO" id="GO:0005634">
    <property type="term" value="C:nucleus"/>
    <property type="evidence" value="ECO:0007669"/>
    <property type="project" value="UniProtKB-SubCell"/>
</dbReference>
<reference evidence="9" key="2">
    <citation type="submission" date="2025-09" db="UniProtKB">
        <authorList>
            <consortium name="Ensembl"/>
        </authorList>
    </citation>
    <scope>IDENTIFICATION</scope>
</reference>
<comment type="subcellular location">
    <subcellularLocation>
        <location evidence="2">Cell membrane</location>
        <topology evidence="2">Peripheral membrane protein</topology>
    </subcellularLocation>
    <subcellularLocation>
        <location evidence="3">Cytoplasm</location>
    </subcellularLocation>
    <subcellularLocation>
        <location evidence="1">Nucleus</location>
    </subcellularLocation>
</comment>
<keyword evidence="5" id="KW-0963">Cytoplasm</keyword>
<dbReference type="AlphaFoldDB" id="A0A671SKZ5"/>
<dbReference type="InterPro" id="IPR019522">
    <property type="entry name" value="PIK3R5/6"/>
</dbReference>
<dbReference type="PANTHER" id="PTHR15593:SF2">
    <property type="entry name" value="PHOSPHOINOSITIDE 3-KINASE REGULATORY SUBUNIT 5"/>
    <property type="match status" value="1"/>
</dbReference>
<protein>
    <recommendedName>
        <fullName evidence="8">Phosphoinositide 3-kinase regulatory subunit 5</fullName>
    </recommendedName>
</protein>
<proteinExistence type="predicted"/>
<dbReference type="GO" id="GO:0007186">
    <property type="term" value="P:G protein-coupled receptor signaling pathway"/>
    <property type="evidence" value="ECO:0007669"/>
    <property type="project" value="TreeGrafter"/>
</dbReference>
<dbReference type="Ensembl" id="ENSSANT00000102963.1">
    <property type="protein sequence ID" value="ENSSANP00000096938.1"/>
    <property type="gene ID" value="ENSSANG00000047759.1"/>
</dbReference>
<dbReference type="GO" id="GO:0005886">
    <property type="term" value="C:plasma membrane"/>
    <property type="evidence" value="ECO:0007669"/>
    <property type="project" value="UniProtKB-SubCell"/>
</dbReference>
<evidence type="ECO:0000256" key="3">
    <source>
        <dbReference type="ARBA" id="ARBA00004496"/>
    </source>
</evidence>
<dbReference type="Proteomes" id="UP000472260">
    <property type="component" value="Unassembled WGS sequence"/>
</dbReference>
<gene>
    <name evidence="9" type="primary">pik3r5</name>
</gene>
<evidence type="ECO:0000256" key="6">
    <source>
        <dbReference type="ARBA" id="ARBA00023136"/>
    </source>
</evidence>
<evidence type="ECO:0000256" key="7">
    <source>
        <dbReference type="ARBA" id="ARBA00023242"/>
    </source>
</evidence>
<name>A0A671SKZ5_9TELE</name>